<dbReference type="KEGG" id="sapo:SAPIO_CDS4632"/>
<dbReference type="AlphaFoldDB" id="A0A084G7Y4"/>
<evidence type="ECO:0000313" key="2">
    <source>
        <dbReference type="EMBL" id="KEZ43446.1"/>
    </source>
</evidence>
<dbReference type="HOGENOM" id="CLU_2062809_0_0_1"/>
<dbReference type="RefSeq" id="XP_016643245.1">
    <property type="nucleotide sequence ID" value="XM_016787136.1"/>
</dbReference>
<evidence type="ECO:0000256" key="1">
    <source>
        <dbReference type="SAM" id="MobiDB-lite"/>
    </source>
</evidence>
<reference evidence="2 3" key="1">
    <citation type="journal article" date="2014" name="Genome Announc.">
        <title>Draft genome sequence of the pathogenic fungus Scedosporium apiospermum.</title>
        <authorList>
            <person name="Vandeputte P."/>
            <person name="Ghamrawi S."/>
            <person name="Rechenmann M."/>
            <person name="Iltis A."/>
            <person name="Giraud S."/>
            <person name="Fleury M."/>
            <person name="Thornton C."/>
            <person name="Delhaes L."/>
            <person name="Meyer W."/>
            <person name="Papon N."/>
            <person name="Bouchara J.P."/>
        </authorList>
    </citation>
    <scope>NUCLEOTIDE SEQUENCE [LARGE SCALE GENOMIC DNA]</scope>
    <source>
        <strain evidence="2 3">IHEM 14462</strain>
    </source>
</reference>
<dbReference type="Proteomes" id="UP000028545">
    <property type="component" value="Unassembled WGS sequence"/>
</dbReference>
<feature type="region of interest" description="Disordered" evidence="1">
    <location>
        <begin position="1"/>
        <end position="27"/>
    </location>
</feature>
<dbReference type="EMBL" id="JOWA01000093">
    <property type="protein sequence ID" value="KEZ43446.1"/>
    <property type="molecule type" value="Genomic_DNA"/>
</dbReference>
<sequence>MATCNAPPSQPGMQTTTAAKKTGKARKDLTRDSIRNIDPFQISQDYFHRLDVVKFPRDAIDIAYEDAKKEIMDLLPEAPDKLYTFITVKLEADAKVRLRVTVDSIAMPMGPGWRSGRSQ</sequence>
<protein>
    <submittedName>
        <fullName evidence="2">Uncharacterized protein</fullName>
    </submittedName>
</protein>
<comment type="caution">
    <text evidence="2">The sequence shown here is derived from an EMBL/GenBank/DDBJ whole genome shotgun (WGS) entry which is preliminary data.</text>
</comment>
<name>A0A084G7Y4_PSEDA</name>
<evidence type="ECO:0000313" key="3">
    <source>
        <dbReference type="Proteomes" id="UP000028545"/>
    </source>
</evidence>
<organism evidence="2 3">
    <name type="scientific">Pseudallescheria apiosperma</name>
    <name type="common">Scedosporium apiospermum</name>
    <dbReference type="NCBI Taxonomy" id="563466"/>
    <lineage>
        <taxon>Eukaryota</taxon>
        <taxon>Fungi</taxon>
        <taxon>Dikarya</taxon>
        <taxon>Ascomycota</taxon>
        <taxon>Pezizomycotina</taxon>
        <taxon>Sordariomycetes</taxon>
        <taxon>Hypocreomycetidae</taxon>
        <taxon>Microascales</taxon>
        <taxon>Microascaceae</taxon>
        <taxon>Scedosporium</taxon>
    </lineage>
</organism>
<proteinExistence type="predicted"/>
<dbReference type="VEuPathDB" id="FungiDB:SAPIO_CDS4632"/>
<dbReference type="GeneID" id="27723704"/>
<keyword evidence="3" id="KW-1185">Reference proteome</keyword>
<accession>A0A084G7Y4</accession>
<gene>
    <name evidence="2" type="ORF">SAPIO_CDS4632</name>
</gene>